<feature type="transmembrane region" description="Helical" evidence="8">
    <location>
        <begin position="1001"/>
        <end position="1022"/>
    </location>
</feature>
<keyword evidence="3" id="KW-0813">Transport</keyword>
<feature type="transmembrane region" description="Helical" evidence="8">
    <location>
        <begin position="890"/>
        <end position="908"/>
    </location>
</feature>
<organism evidence="9 10">
    <name type="scientific">Geoalkalibacter subterraneus</name>
    <dbReference type="NCBI Taxonomy" id="483547"/>
    <lineage>
        <taxon>Bacteria</taxon>
        <taxon>Pseudomonadati</taxon>
        <taxon>Thermodesulfobacteriota</taxon>
        <taxon>Desulfuromonadia</taxon>
        <taxon>Desulfuromonadales</taxon>
        <taxon>Geoalkalibacteraceae</taxon>
        <taxon>Geoalkalibacter</taxon>
    </lineage>
</organism>
<evidence type="ECO:0000256" key="8">
    <source>
        <dbReference type="SAM" id="Phobius"/>
    </source>
</evidence>
<keyword evidence="10" id="KW-1185">Reference proteome</keyword>
<feature type="transmembrane region" description="Helical" evidence="8">
    <location>
        <begin position="915"/>
        <end position="936"/>
    </location>
</feature>
<evidence type="ECO:0000313" key="10">
    <source>
        <dbReference type="Proteomes" id="UP000035036"/>
    </source>
</evidence>
<comment type="similarity">
    <text evidence="2">Belongs to the resistance-nodulation-cell division (RND) (TC 2.A.6) family.</text>
</comment>
<gene>
    <name evidence="9" type="ORF">GSUB_08945</name>
</gene>
<comment type="subcellular location">
    <subcellularLocation>
        <location evidence="1">Cell membrane</location>
        <topology evidence="1">Multi-pass membrane protein</topology>
    </subcellularLocation>
</comment>
<reference evidence="9 10" key="1">
    <citation type="journal article" date="2015" name="Genome Announc.">
        <title>Genomes of Geoalkalibacter ferrihydriticus Z-0531T and Geoalkalibacter subterraneus Red1T, Two Haloalkaliphilic Metal-Reducing Deltaproteobacteria.</title>
        <authorList>
            <person name="Badalamenti J.P."/>
            <person name="Krajmalnik-Brown R."/>
            <person name="Torres C.I."/>
            <person name="Bond D.R."/>
        </authorList>
    </citation>
    <scope>NUCLEOTIDE SEQUENCE [LARGE SCALE GENOMIC DNA]</scope>
    <source>
        <strain evidence="9 10">Red1</strain>
    </source>
</reference>
<dbReference type="Gene3D" id="3.30.70.1320">
    <property type="entry name" value="Multidrug efflux transporter AcrB pore domain like"/>
    <property type="match status" value="1"/>
</dbReference>
<sequence>MLEKIIEWSSRNRFMVILATLLVIVGGIYAVRNIPIDAIPDLSDVQVIIFTEYPGQAPQVVEDQVTYPLTTQMLAVPHAKDVRGYSFFGLSFVYIIFEDGTDIYWARSRVLEYLNYAAGRLPQGVTPSLGPDATGVGWVYQYSLESDQHDLQQLRSMQDWFLRYELAAVEGVSEVASIGGFVKQYQVRIDPDRLLAYHITIPEVRRAIQRSNNDVGGRVVEMAETEYMVRGLGYIQSIEDLEQVVVGTDGRGTPILLKDLAEVGIGPELRRGLAELDGEGEVVGGIIVMRYGENARAVIERVERKLEELKSGLPEGVEIKTVYDRSGLIDRSVSNLKEKLTEESIVVALVIILFLFHLPSAMVVILALPVGILMSFIIMYLQGINVNIMSLGGIAIAIGTMVDSGIIMVENAHKRLEREPDRPRTEVIIDAAKEVGPTIFFALLVITVSFAPVFTLQEQAGRMFKPLAFTKTYAMATAAFLAITLVPVLMTWFIRGKVRSESANPINRFLIASYKPVVDFVLRWRKSTLLVALILTLSIAWPMSKMGTEFMPPLYEGDLLYMPTTLPGISITKAKELLQQTDRIIGQFPEVERVFGKVGRAETATDPAPLSMIETTIMLKDEDDWRKFPTPRFYSDWPDWTKWLKKPLRLVWPEEKTITVDQLTEELNNAIDFPGLTNAWTMPIKTRIDMLSTGIRTPVGIKIMGDDLQTLSDLGEEIEALVRTLPGTLSAFSERVTGGNYLDFTVDRAAAARYGLNVGDVQDIIQSAIGGMNVSQTVEGLERYPINIRYMRDYRNDLQALERVLIPLKDGTHVPIAQVADIEIKKGPPAIKSENARPTAWVFVDLRGIDVGTFVENAREAVNEQIELPTGYSIVWSGQYEYIESTRARLMMIIPITVLIIFVLLYISTRSTVKAGIIFLAIPFALVGAYWLMYWLGYNMSIGVAVGLIALAGLSAETGVVMLLYLDLAYESWKKEGRMLTRGDLHQAVQYGAVQRIRPKAMTVVTIIVGLLPIMWSTGAGADVMKRIAAPMVGGAVTSLLVIMLVMPVIFFIWRGRGLEKTMEPTSEEKITGI</sequence>
<dbReference type="Proteomes" id="UP000035036">
    <property type="component" value="Chromosome"/>
</dbReference>
<evidence type="ECO:0000256" key="7">
    <source>
        <dbReference type="ARBA" id="ARBA00023136"/>
    </source>
</evidence>
<evidence type="ECO:0000256" key="5">
    <source>
        <dbReference type="ARBA" id="ARBA00022692"/>
    </source>
</evidence>
<accession>A0A0B5FPQ3</accession>
<dbReference type="InterPro" id="IPR027463">
    <property type="entry name" value="AcrB_DN_DC_subdom"/>
</dbReference>
<feature type="transmembrane region" description="Helical" evidence="8">
    <location>
        <begin position="1028"/>
        <end position="1054"/>
    </location>
</feature>
<protein>
    <submittedName>
        <fullName evidence="9">Cation transporter</fullName>
    </submittedName>
</protein>
<feature type="transmembrane region" description="Helical" evidence="8">
    <location>
        <begin position="340"/>
        <end position="356"/>
    </location>
</feature>
<feature type="transmembrane region" description="Helical" evidence="8">
    <location>
        <begin position="388"/>
        <end position="410"/>
    </location>
</feature>
<feature type="transmembrane region" description="Helical" evidence="8">
    <location>
        <begin position="473"/>
        <end position="494"/>
    </location>
</feature>
<dbReference type="GO" id="GO:0008324">
    <property type="term" value="F:monoatomic cation transmembrane transporter activity"/>
    <property type="evidence" value="ECO:0007669"/>
    <property type="project" value="InterPro"/>
</dbReference>
<feature type="transmembrane region" description="Helical" evidence="8">
    <location>
        <begin position="527"/>
        <end position="544"/>
    </location>
</feature>
<dbReference type="Gene3D" id="1.20.1640.10">
    <property type="entry name" value="Multidrug efflux transporter AcrB transmembrane domain"/>
    <property type="match status" value="2"/>
</dbReference>
<evidence type="ECO:0000256" key="4">
    <source>
        <dbReference type="ARBA" id="ARBA00022475"/>
    </source>
</evidence>
<keyword evidence="7 8" id="KW-0472">Membrane</keyword>
<dbReference type="HOGENOM" id="CLU_002755_1_2_7"/>
<evidence type="ECO:0000256" key="3">
    <source>
        <dbReference type="ARBA" id="ARBA00022448"/>
    </source>
</evidence>
<dbReference type="SUPFAM" id="SSF82714">
    <property type="entry name" value="Multidrug efflux transporter AcrB TolC docking domain, DN and DC subdomains"/>
    <property type="match status" value="2"/>
</dbReference>
<evidence type="ECO:0000313" key="9">
    <source>
        <dbReference type="EMBL" id="AJF06644.1"/>
    </source>
</evidence>
<name>A0A0B5FPQ3_9BACT</name>
<dbReference type="Gene3D" id="3.30.70.1430">
    <property type="entry name" value="Multidrug efflux transporter AcrB pore domain"/>
    <property type="match status" value="2"/>
</dbReference>
<proteinExistence type="inferred from homology"/>
<dbReference type="InterPro" id="IPR001036">
    <property type="entry name" value="Acrflvin-R"/>
</dbReference>
<evidence type="ECO:0000256" key="2">
    <source>
        <dbReference type="ARBA" id="ARBA00010942"/>
    </source>
</evidence>
<dbReference type="InterPro" id="IPR004763">
    <property type="entry name" value="CusA-like"/>
</dbReference>
<dbReference type="STRING" id="483547.GSUB_08945"/>
<feature type="transmembrane region" description="Helical" evidence="8">
    <location>
        <begin position="942"/>
        <end position="966"/>
    </location>
</feature>
<dbReference type="PANTHER" id="PTHR32063:SF19">
    <property type="entry name" value="CATION EFFLUX SYSTEM PROTEIN CUSA"/>
    <property type="match status" value="1"/>
</dbReference>
<feature type="transmembrane region" description="Helical" evidence="8">
    <location>
        <begin position="12"/>
        <end position="31"/>
    </location>
</feature>
<dbReference type="NCBIfam" id="TIGR00914">
    <property type="entry name" value="2A0601"/>
    <property type="match status" value="1"/>
</dbReference>
<feature type="transmembrane region" description="Helical" evidence="8">
    <location>
        <begin position="431"/>
        <end position="453"/>
    </location>
</feature>
<keyword evidence="5 8" id="KW-0812">Transmembrane</keyword>
<dbReference type="GO" id="GO:0042910">
    <property type="term" value="F:xenobiotic transmembrane transporter activity"/>
    <property type="evidence" value="ECO:0007669"/>
    <property type="project" value="TreeGrafter"/>
</dbReference>
<dbReference type="OrthoDB" id="9798415at2"/>
<dbReference type="KEGG" id="gsb:GSUB_08945"/>
<dbReference type="SUPFAM" id="SSF82693">
    <property type="entry name" value="Multidrug efflux transporter AcrB pore domain, PN1, PN2, PC1 and PC2 subdomains"/>
    <property type="match status" value="2"/>
</dbReference>
<evidence type="ECO:0000256" key="1">
    <source>
        <dbReference type="ARBA" id="ARBA00004651"/>
    </source>
</evidence>
<dbReference type="EMBL" id="CP010311">
    <property type="protein sequence ID" value="AJF06644.1"/>
    <property type="molecule type" value="Genomic_DNA"/>
</dbReference>
<dbReference type="GO" id="GO:0005886">
    <property type="term" value="C:plasma membrane"/>
    <property type="evidence" value="ECO:0007669"/>
    <property type="project" value="UniProtKB-SubCell"/>
</dbReference>
<dbReference type="SUPFAM" id="SSF82866">
    <property type="entry name" value="Multidrug efflux transporter AcrB transmembrane domain"/>
    <property type="match status" value="2"/>
</dbReference>
<dbReference type="Pfam" id="PF00873">
    <property type="entry name" value="ACR_tran"/>
    <property type="match status" value="2"/>
</dbReference>
<evidence type="ECO:0000256" key="6">
    <source>
        <dbReference type="ARBA" id="ARBA00022989"/>
    </source>
</evidence>
<dbReference type="AlphaFoldDB" id="A0A0B5FPQ3"/>
<dbReference type="PANTHER" id="PTHR32063">
    <property type="match status" value="1"/>
</dbReference>
<keyword evidence="6 8" id="KW-1133">Transmembrane helix</keyword>
<dbReference type="Gene3D" id="3.30.2090.10">
    <property type="entry name" value="Multidrug efflux transporter AcrB TolC docking domain, DN and DC subdomains"/>
    <property type="match status" value="2"/>
</dbReference>
<dbReference type="Gene3D" id="3.30.70.1440">
    <property type="entry name" value="Multidrug efflux transporter AcrB pore domain"/>
    <property type="match status" value="1"/>
</dbReference>
<dbReference type="PRINTS" id="PR00702">
    <property type="entry name" value="ACRIFLAVINRP"/>
</dbReference>
<keyword evidence="4" id="KW-1003">Cell membrane</keyword>
<dbReference type="RefSeq" id="WP_040200363.1">
    <property type="nucleotide sequence ID" value="NZ_CP010311.1"/>
</dbReference>